<reference evidence="1 2" key="1">
    <citation type="submission" date="2018-05" db="EMBL/GenBank/DDBJ databases">
        <title>Genetic diversity of glacier-inhabiting Cryobacterium bacteria in China and description of Cryobacterium mengkeensis sp. nov. and Arthrobacter glacialis sp. nov.</title>
        <authorList>
            <person name="Liu Q."/>
            <person name="Xin Y.-H."/>
        </authorList>
    </citation>
    <scope>NUCLEOTIDE SEQUENCE [LARGE SCALE GENOMIC DNA]</scope>
    <source>
        <strain evidence="1 2">LI2</strain>
    </source>
</reference>
<sequence>MNNPAAGTAGVGVCTGACGGGGGCGGCGGACGAGAAASTPAATSNPPGLSALACRVGTRTAFLAAMTARLSSADHAPLAALRTRDGSDASMALLDAWATAGDVLTFYQERLCNEGYLRTAIEQRSLHELAALVGWRPRPGVAATAYLAYTVDPNTAEVLIPAGSRANSIPAPGETMQAFESSDELPARAAWNQLRPRMARDQTAASVIADGLYLAGTSTNLAPNDALVLDLGTGTVQAVRVKAVTEDPAAQLTRVELADWQGGNFGASVQRQAIAAAREAMAPAAGTATAHRVGIILDGVEELEGAVPAELARQAGAKAVPALRRELAAARERGYARLIPALAAAHAILSSIAAPVQAGPRAAAGRTSREWVAGQTAARPAFRAAGREENPVDILVDGLLRPASVPPANAQKLEHSYKATFSGAGEVYPQLLSGLYTNLAPTLFPALAAERISSSTTLSVSVLRQHCPLFGHNAPVPGSFKGGIYVPPTSDWPLALDEHANVAYLDGAQDLLQNGQYVVLEHGSDTDPGDFKPELTLIKTVRTGSRRAYGLAAPATTMVLSDPWWQPQGRDFPDGPDTMGTLRASTAHVRQEPLELAREPVTADVAGRELELDGLYDGLTAGRWVVVTGVRTDLAAAGVQGAELLMLAAVVHTGQSGDGGILAGEDRHTFLTFAQPLAYTYQRDTVSVFGNVAHATHGETRQEVLGAGNAALALQQFTLKQAPLTYLAAPTPAGAASTLVVRVNGVQWPEVPSLGYLAGPQRGFFTSDTPTGTTTITFGNPPHGQRLPTGTDNVRAGYRSGIGAPGNVRAGQISQLATRPLGVTAVTNPLRTSGGAGAESAELTRSNAPRSVTALDRLVSVGDYADFAATFAGIGKASSALLYAGGSALLQLTIAGVDDVPIDAGSDLFRNLRRALVIYGDPQLRVNLVAREALALVLSANVKVSADYDWTLVEPAVRAALLGACGFDAMALGADVPTSAVIAVMAAVPGVDYVDLDIFRTLEAAELTAGVADLAGGPPSNLAPQTGNGMSGLPPRRIAVAPDRVEGGVPLPAQLAWFQAAVPDSLILNEVRP</sequence>
<dbReference type="RefSeq" id="WP_110501529.1">
    <property type="nucleotide sequence ID" value="NZ_QJVD01000014.1"/>
</dbReference>
<dbReference type="Proteomes" id="UP000247832">
    <property type="component" value="Unassembled WGS sequence"/>
</dbReference>
<accession>A0A2V5L797</accession>
<proteinExistence type="predicted"/>
<dbReference type="InterPro" id="IPR011749">
    <property type="entry name" value="CHP02243"/>
</dbReference>
<keyword evidence="2" id="KW-1185">Reference proteome</keyword>
<name>A0A2V5L797_9MICC</name>
<protein>
    <submittedName>
        <fullName evidence="1">Putative baseplate assembly protein</fullName>
    </submittedName>
</protein>
<dbReference type="EMBL" id="QJVD01000014">
    <property type="protein sequence ID" value="PYI66572.1"/>
    <property type="molecule type" value="Genomic_DNA"/>
</dbReference>
<gene>
    <name evidence="1" type="ORF">CVV68_13455</name>
</gene>
<dbReference type="AlphaFoldDB" id="A0A2V5L797"/>
<evidence type="ECO:0000313" key="2">
    <source>
        <dbReference type="Proteomes" id="UP000247832"/>
    </source>
</evidence>
<dbReference type="NCBIfam" id="TIGR02243">
    <property type="entry name" value="putative baseplate assembly protein"/>
    <property type="match status" value="1"/>
</dbReference>
<organism evidence="1 2">
    <name type="scientific">Arthrobacter livingstonensis</name>
    <dbReference type="NCBI Taxonomy" id="670078"/>
    <lineage>
        <taxon>Bacteria</taxon>
        <taxon>Bacillati</taxon>
        <taxon>Actinomycetota</taxon>
        <taxon>Actinomycetes</taxon>
        <taxon>Micrococcales</taxon>
        <taxon>Micrococcaceae</taxon>
        <taxon>Arthrobacter</taxon>
    </lineage>
</organism>
<evidence type="ECO:0000313" key="1">
    <source>
        <dbReference type="EMBL" id="PYI66572.1"/>
    </source>
</evidence>
<dbReference type="OrthoDB" id="266253at2"/>
<comment type="caution">
    <text evidence="1">The sequence shown here is derived from an EMBL/GenBank/DDBJ whole genome shotgun (WGS) entry which is preliminary data.</text>
</comment>